<dbReference type="InterPro" id="IPR016163">
    <property type="entry name" value="Ald_DH_C"/>
</dbReference>
<dbReference type="InterPro" id="IPR016161">
    <property type="entry name" value="Ald_DH/histidinol_DH"/>
</dbReference>
<dbReference type="EMBL" id="JAEUAX010000005">
    <property type="protein sequence ID" value="MBW9110407.1"/>
    <property type="molecule type" value="Genomic_DNA"/>
</dbReference>
<name>A0ABS7HYF5_9MICO</name>
<evidence type="ECO:0000313" key="4">
    <source>
        <dbReference type="Proteomes" id="UP000777440"/>
    </source>
</evidence>
<dbReference type="SUPFAM" id="SSF53720">
    <property type="entry name" value="ALDH-like"/>
    <property type="match status" value="1"/>
</dbReference>
<dbReference type="Gene3D" id="3.40.605.10">
    <property type="entry name" value="Aldehyde Dehydrogenase, Chain A, domain 1"/>
    <property type="match status" value="1"/>
</dbReference>
<accession>A0ABS7HYF5</accession>
<keyword evidence="4" id="KW-1185">Reference proteome</keyword>
<dbReference type="RefSeq" id="WP_220289215.1">
    <property type="nucleotide sequence ID" value="NZ_JAEUAX010000005.1"/>
</dbReference>
<dbReference type="InterPro" id="IPR047110">
    <property type="entry name" value="GABD/Sad-like"/>
</dbReference>
<dbReference type="Gene3D" id="3.40.309.10">
    <property type="entry name" value="Aldehyde Dehydrogenase, Chain A, domain 2"/>
    <property type="match status" value="1"/>
</dbReference>
<proteinExistence type="predicted"/>
<dbReference type="PANTHER" id="PTHR43217:SF2">
    <property type="entry name" value="SUCCINATE-SEMIALDEHYDE DEHYDROGENASE [NADP(+)]"/>
    <property type="match status" value="1"/>
</dbReference>
<dbReference type="InterPro" id="IPR016162">
    <property type="entry name" value="Ald_DH_N"/>
</dbReference>
<evidence type="ECO:0000256" key="1">
    <source>
        <dbReference type="ARBA" id="ARBA00023002"/>
    </source>
</evidence>
<reference evidence="3 4" key="1">
    <citation type="journal article" date="2021" name="MBio">
        <title>Poor Competitiveness of Bradyrhizobium in Pigeon Pea Root Colonization in Indian Soils.</title>
        <authorList>
            <person name="Chalasani D."/>
            <person name="Basu A."/>
            <person name="Pullabhotla S.V.S.R.N."/>
            <person name="Jorrin B."/>
            <person name="Neal A.L."/>
            <person name="Poole P.S."/>
            <person name="Podile A.R."/>
            <person name="Tkacz A."/>
        </authorList>
    </citation>
    <scope>NUCLEOTIDE SEQUENCE [LARGE SCALE GENOMIC DNA]</scope>
    <source>
        <strain evidence="3 4">HU12</strain>
    </source>
</reference>
<comment type="caution">
    <text evidence="3">The sequence shown here is derived from an EMBL/GenBank/DDBJ whole genome shotgun (WGS) entry which is preliminary data.</text>
</comment>
<dbReference type="Pfam" id="PF00171">
    <property type="entry name" value="Aldedh"/>
    <property type="match status" value="1"/>
</dbReference>
<dbReference type="Proteomes" id="UP000777440">
    <property type="component" value="Unassembled WGS sequence"/>
</dbReference>
<evidence type="ECO:0000259" key="2">
    <source>
        <dbReference type="Pfam" id="PF00171"/>
    </source>
</evidence>
<gene>
    <name evidence="3" type="ORF">JNB61_11535</name>
</gene>
<keyword evidence="1" id="KW-0560">Oxidoreductase</keyword>
<organism evidence="3 4">
    <name type="scientific">Microbacterium ureisolvens</name>
    <dbReference type="NCBI Taxonomy" id="2781186"/>
    <lineage>
        <taxon>Bacteria</taxon>
        <taxon>Bacillati</taxon>
        <taxon>Actinomycetota</taxon>
        <taxon>Actinomycetes</taxon>
        <taxon>Micrococcales</taxon>
        <taxon>Microbacteriaceae</taxon>
        <taxon>Microbacterium</taxon>
    </lineage>
</organism>
<evidence type="ECO:0000313" key="3">
    <source>
        <dbReference type="EMBL" id="MBW9110407.1"/>
    </source>
</evidence>
<protein>
    <submittedName>
        <fullName evidence="3">Aldehyde dehydrogenase family protein</fullName>
    </submittedName>
</protein>
<sequence length="458" mass="48547">MNAPAYRVVNPATGDLVEEFTSIADDDLAAAIESAHAAYVRDRDVPVADRLLPLRRAASLLRERTTELAAIAAAEIGKPLEQGRGEVEFCADIFDYYAQHAERLTAPQPISSGSGRARIERRPLGVLLGIMPWNYPFYQAARFVAPNLAVGNTILLKPAESCPRSALALDHLLREAGVGEGAFHTAFATHEQIRTVIQDARVQGVSLTGSERAGAAVAAAAGAHLKKVVLELGGSDPHVILDTAHVAEAAAAAWSMRMENLGQACNSNKRIIVAAAHYAEFVSELTKLASALEPGDPLDLRDGQFPPMASRAAAEHLCAQIEDAISRGATLHTGGTLHTGPGAYFSPAVLTGVTPGMRAYHEELFGPVAVVYRAEDDEHALRIANDTEFGLGAAVFSTDIARAEAFAARVETGMVAINALAAEGAELPFGGVKRSGYGRELGPLGMDEFVNKRLIYTA</sequence>
<dbReference type="PANTHER" id="PTHR43217">
    <property type="entry name" value="SUCCINATE SEMIALDEHYDE DEHYDROGENASE [NAD(P)+] SAD"/>
    <property type="match status" value="1"/>
</dbReference>
<dbReference type="InterPro" id="IPR015590">
    <property type="entry name" value="Aldehyde_DH_dom"/>
</dbReference>
<feature type="domain" description="Aldehyde dehydrogenase" evidence="2">
    <location>
        <begin position="6"/>
        <end position="452"/>
    </location>
</feature>